<organism evidence="2 3">
    <name type="scientific">Spartinivicinus poritis</name>
    <dbReference type="NCBI Taxonomy" id="2994640"/>
    <lineage>
        <taxon>Bacteria</taxon>
        <taxon>Pseudomonadati</taxon>
        <taxon>Pseudomonadota</taxon>
        <taxon>Gammaproteobacteria</taxon>
        <taxon>Oceanospirillales</taxon>
        <taxon>Zooshikellaceae</taxon>
        <taxon>Spartinivicinus</taxon>
    </lineage>
</organism>
<accession>A0ABT5U7I7</accession>
<dbReference type="Pfam" id="PF06804">
    <property type="entry name" value="Lipoprotein_18"/>
    <property type="match status" value="1"/>
</dbReference>
<keyword evidence="3" id="KW-1185">Reference proteome</keyword>
<name>A0ABT5U7I7_9GAMM</name>
<sequence length="380" mass="42294">MTRVYQGITKPLALLLAAATLSACGVVGEGGYIRDRSNDYLKAKSYPRLNIPEELDGKSTEEVMVVPAIRGSVQPPKEFILPRPERVVVRAETNEFRVEKSGQLRWLVTNKSKQEVWPLLVEFWKDNKVPLVTADQSSGVIETDWIRPKSYSEQDVIGQFILGVIGDEDDELATDKFKLTIVDSEVPGETRYFLQHVREAHEAVEEGKQVPWEKLAKRTDSLSAGMLNELLLYLTRAAKTSVGLVDQNLPVTDRAFIEQDGNGNPILLLKTGFGLAWTSVADALKAANVRVTDKNRTAGLFYIALDAEQQPVPEKQEEGFFSGILGGDEEEAVTEGQETYQIRLTPFNDEVQVSVERNINTIAPTSVSQQLLQLIKEHLG</sequence>
<dbReference type="InterPro" id="IPR010653">
    <property type="entry name" value="NlpB/DapX"/>
</dbReference>
<evidence type="ECO:0000313" key="2">
    <source>
        <dbReference type="EMBL" id="MDE1462338.1"/>
    </source>
</evidence>
<dbReference type="Gene3D" id="3.30.310.170">
    <property type="entry name" value="Outer membrane protein assembly factor BamC"/>
    <property type="match status" value="1"/>
</dbReference>
<dbReference type="RefSeq" id="WP_274688690.1">
    <property type="nucleotide sequence ID" value="NZ_JAPMOU010000010.1"/>
</dbReference>
<dbReference type="InterPro" id="IPR042268">
    <property type="entry name" value="BamC_C"/>
</dbReference>
<evidence type="ECO:0000256" key="1">
    <source>
        <dbReference type="SAM" id="SignalP"/>
    </source>
</evidence>
<comment type="caution">
    <text evidence="2">The sequence shown here is derived from an EMBL/GenBank/DDBJ whole genome shotgun (WGS) entry which is preliminary data.</text>
</comment>
<keyword evidence="1" id="KW-0732">Signal</keyword>
<feature type="chain" id="PRO_5046469116" evidence="1">
    <location>
        <begin position="24"/>
        <end position="380"/>
    </location>
</feature>
<dbReference type="PROSITE" id="PS51257">
    <property type="entry name" value="PROKAR_LIPOPROTEIN"/>
    <property type="match status" value="1"/>
</dbReference>
<reference evidence="2 3" key="1">
    <citation type="submission" date="2022-11" db="EMBL/GenBank/DDBJ databases">
        <title>Spartinivicinus poritis sp. nov., isolated from scleractinian coral Porites lutea.</title>
        <authorList>
            <person name="Zhang G."/>
            <person name="Cai L."/>
            <person name="Wei Q."/>
        </authorList>
    </citation>
    <scope>NUCLEOTIDE SEQUENCE [LARGE SCALE GENOMIC DNA]</scope>
    <source>
        <strain evidence="2 3">A2-2</strain>
    </source>
</reference>
<protein>
    <submittedName>
        <fullName evidence="2">Outer membrane protein assembly factor BamC</fullName>
    </submittedName>
</protein>
<proteinExistence type="predicted"/>
<dbReference type="Proteomes" id="UP001528823">
    <property type="component" value="Unassembled WGS sequence"/>
</dbReference>
<feature type="signal peptide" evidence="1">
    <location>
        <begin position="1"/>
        <end position="23"/>
    </location>
</feature>
<dbReference type="EMBL" id="JAPMOU010000010">
    <property type="protein sequence ID" value="MDE1462338.1"/>
    <property type="molecule type" value="Genomic_DNA"/>
</dbReference>
<evidence type="ECO:0000313" key="3">
    <source>
        <dbReference type="Proteomes" id="UP001528823"/>
    </source>
</evidence>
<gene>
    <name evidence="2" type="primary">bamC</name>
    <name evidence="2" type="ORF">ORQ98_10180</name>
</gene>